<evidence type="ECO:0000256" key="2">
    <source>
        <dbReference type="PIRSR" id="PIRSR605511-1"/>
    </source>
</evidence>
<proteinExistence type="inferred from homology"/>
<evidence type="ECO:0000259" key="4">
    <source>
        <dbReference type="Pfam" id="PF08450"/>
    </source>
</evidence>
<protein>
    <submittedName>
        <fullName evidence="5">SMP-30/gluconolactonase/LRE family protein</fullName>
    </submittedName>
</protein>
<feature type="binding site" evidence="3">
    <location>
        <position position="19"/>
    </location>
    <ligand>
        <name>a divalent metal cation</name>
        <dbReference type="ChEBI" id="CHEBI:60240"/>
    </ligand>
</feature>
<accession>A0A6G4W8Y6</accession>
<dbReference type="PANTHER" id="PTHR10907:SF47">
    <property type="entry name" value="REGUCALCIN"/>
    <property type="match status" value="1"/>
</dbReference>
<dbReference type="AlphaFoldDB" id="A0A6G4W8Y6"/>
<dbReference type="InterPro" id="IPR011042">
    <property type="entry name" value="6-blade_b-propeller_TolB-like"/>
</dbReference>
<dbReference type="PANTHER" id="PTHR10907">
    <property type="entry name" value="REGUCALCIN"/>
    <property type="match status" value="1"/>
</dbReference>
<feature type="binding site" evidence="3">
    <location>
        <position position="104"/>
    </location>
    <ligand>
        <name>substrate</name>
    </ligand>
</feature>
<dbReference type="RefSeq" id="WP_165024835.1">
    <property type="nucleotide sequence ID" value="NZ_JAAKZF010000004.1"/>
</dbReference>
<evidence type="ECO:0000256" key="1">
    <source>
        <dbReference type="ARBA" id="ARBA00008853"/>
    </source>
</evidence>
<evidence type="ECO:0000256" key="3">
    <source>
        <dbReference type="PIRSR" id="PIRSR605511-2"/>
    </source>
</evidence>
<keyword evidence="6" id="KW-1185">Reference proteome</keyword>
<reference evidence="5 6" key="1">
    <citation type="submission" date="2020-02" db="EMBL/GenBank/DDBJ databases">
        <title>Genome sequence of strain CCNWXJ40-4.</title>
        <authorList>
            <person name="Gao J."/>
            <person name="Sun J."/>
        </authorList>
    </citation>
    <scope>NUCLEOTIDE SEQUENCE [LARGE SCALE GENOMIC DNA]</scope>
    <source>
        <strain evidence="5 6">CCNWXJ 40-4</strain>
    </source>
</reference>
<evidence type="ECO:0000313" key="5">
    <source>
        <dbReference type="EMBL" id="NGO50788.1"/>
    </source>
</evidence>
<comment type="similarity">
    <text evidence="1">Belongs to the SMP-30/CGR1 family.</text>
</comment>
<feature type="active site" description="Proton donor/acceptor" evidence="2">
    <location>
        <position position="200"/>
    </location>
</feature>
<dbReference type="PRINTS" id="PR01790">
    <property type="entry name" value="SMP30FAMILY"/>
</dbReference>
<feature type="binding site" evidence="3">
    <location>
        <position position="102"/>
    </location>
    <ligand>
        <name>substrate</name>
    </ligand>
</feature>
<feature type="binding site" evidence="3">
    <location>
        <position position="150"/>
    </location>
    <ligand>
        <name>a divalent metal cation</name>
        <dbReference type="ChEBI" id="CHEBI:60240"/>
    </ligand>
</feature>
<dbReference type="Pfam" id="PF08450">
    <property type="entry name" value="SGL"/>
    <property type="match status" value="1"/>
</dbReference>
<gene>
    <name evidence="5" type="ORF">G6N73_06275</name>
</gene>
<dbReference type="InterPro" id="IPR005511">
    <property type="entry name" value="SMP-30"/>
</dbReference>
<keyword evidence="3" id="KW-0479">Metal-binding</keyword>
<feature type="domain" description="SMP-30/Gluconolactonase/LRE-like region" evidence="4">
    <location>
        <begin position="17"/>
        <end position="258"/>
    </location>
</feature>
<comment type="caution">
    <text evidence="5">The sequence shown here is derived from an EMBL/GenBank/DDBJ whole genome shotgun (WGS) entry which is preliminary data.</text>
</comment>
<dbReference type="EMBL" id="JAAKZF010000004">
    <property type="protein sequence ID" value="NGO50788.1"/>
    <property type="molecule type" value="Genomic_DNA"/>
</dbReference>
<dbReference type="GO" id="GO:0019853">
    <property type="term" value="P:L-ascorbic acid biosynthetic process"/>
    <property type="evidence" value="ECO:0007669"/>
    <property type="project" value="TreeGrafter"/>
</dbReference>
<comment type="cofactor">
    <cofactor evidence="3">
        <name>Zn(2+)</name>
        <dbReference type="ChEBI" id="CHEBI:29105"/>
    </cofactor>
    <text evidence="3">Binds 1 divalent metal cation per subunit.</text>
</comment>
<dbReference type="GO" id="GO:0005509">
    <property type="term" value="F:calcium ion binding"/>
    <property type="evidence" value="ECO:0007669"/>
    <property type="project" value="TreeGrafter"/>
</dbReference>
<dbReference type="GO" id="GO:0004341">
    <property type="term" value="F:gluconolactonase activity"/>
    <property type="evidence" value="ECO:0007669"/>
    <property type="project" value="TreeGrafter"/>
</dbReference>
<dbReference type="Proteomes" id="UP001642900">
    <property type="component" value="Unassembled WGS sequence"/>
</dbReference>
<feature type="binding site" evidence="3">
    <location>
        <position position="200"/>
    </location>
    <ligand>
        <name>a divalent metal cation</name>
        <dbReference type="ChEBI" id="CHEBI:60240"/>
    </ligand>
</feature>
<evidence type="ECO:0000313" key="6">
    <source>
        <dbReference type="Proteomes" id="UP001642900"/>
    </source>
</evidence>
<dbReference type="InterPro" id="IPR013658">
    <property type="entry name" value="SGL"/>
</dbReference>
<name>A0A6G4W8Y6_9HYPH</name>
<organism evidence="5 6">
    <name type="scientific">Allomesorhizobium camelthorni</name>
    <dbReference type="NCBI Taxonomy" id="475069"/>
    <lineage>
        <taxon>Bacteria</taxon>
        <taxon>Pseudomonadati</taxon>
        <taxon>Pseudomonadota</taxon>
        <taxon>Alphaproteobacteria</taxon>
        <taxon>Hyphomicrobiales</taxon>
        <taxon>Phyllobacteriaceae</taxon>
        <taxon>Allomesorhizobium</taxon>
    </lineage>
</organism>
<dbReference type="SUPFAM" id="SSF63829">
    <property type="entry name" value="Calcium-dependent phosphotriesterase"/>
    <property type="match status" value="1"/>
</dbReference>
<keyword evidence="3" id="KW-0862">Zinc</keyword>
<sequence>MTGVPKISVFHDGRDRVGESPLWDAGSASLWWVDIEGMALRCKHVASGQLTSFALDIMPGALALDEDGSVIVAAGVGWYRFDAEAGVLALIAEVTTPRTDMRMNDGVVDPAGRFWAGTMHMPPEREPMGTLYVFDDNKAVAAVEGLRTQNGCAISPDGKTFYLADSHPAVRTIWAFDFDVDTGVLANRRVFHKPSRGRPDGACIDADGCYWFAAVEGGCITRLDPDGNEIASIDLPMSRPTKPAFGGDDLSTIFVTSMSAGLDTAQLAGEPLAGSVLAVEVGVRGFAQPRFRRIPARQPAAAGS</sequence>
<dbReference type="Gene3D" id="2.120.10.30">
    <property type="entry name" value="TolB, C-terminal domain"/>
    <property type="match status" value="1"/>
</dbReference>